<dbReference type="Gene3D" id="1.25.40.10">
    <property type="entry name" value="Tetratricopeptide repeat domain"/>
    <property type="match status" value="3"/>
</dbReference>
<feature type="repeat" description="PPR" evidence="3">
    <location>
        <begin position="525"/>
        <end position="559"/>
    </location>
</feature>
<accession>A0AAE1K4U9</accession>
<evidence type="ECO:0008006" key="6">
    <source>
        <dbReference type="Google" id="ProtNLM"/>
    </source>
</evidence>
<dbReference type="InterPro" id="IPR002885">
    <property type="entry name" value="PPR_rpt"/>
</dbReference>
<protein>
    <recommendedName>
        <fullName evidence="6">Pentatricopeptide repeat-containing protein</fullName>
    </recommendedName>
</protein>
<evidence type="ECO:0000256" key="3">
    <source>
        <dbReference type="PROSITE-ProRule" id="PRU00708"/>
    </source>
</evidence>
<dbReference type="GO" id="GO:0031930">
    <property type="term" value="P:mitochondria-nucleus signaling pathway"/>
    <property type="evidence" value="ECO:0007669"/>
    <property type="project" value="TreeGrafter"/>
</dbReference>
<keyword evidence="2" id="KW-0677">Repeat</keyword>
<dbReference type="Pfam" id="PF01535">
    <property type="entry name" value="PPR"/>
    <property type="match status" value="4"/>
</dbReference>
<dbReference type="GO" id="GO:0010019">
    <property type="term" value="P:chloroplast-nucleus signaling pathway"/>
    <property type="evidence" value="ECO:0007669"/>
    <property type="project" value="TreeGrafter"/>
</dbReference>
<name>A0AAE1K4U9_9FABA</name>
<evidence type="ECO:0000256" key="1">
    <source>
        <dbReference type="ARBA" id="ARBA00007626"/>
    </source>
</evidence>
<comment type="caution">
    <text evidence="4">The sequence shown here is derived from an EMBL/GenBank/DDBJ whole genome shotgun (WGS) entry which is preliminary data.</text>
</comment>
<gene>
    <name evidence="4" type="ORF">QN277_029417</name>
</gene>
<dbReference type="EMBL" id="JAWXYG010000009">
    <property type="protein sequence ID" value="KAK4264080.1"/>
    <property type="molecule type" value="Genomic_DNA"/>
</dbReference>
<reference evidence="4" key="1">
    <citation type="submission" date="2023-10" db="EMBL/GenBank/DDBJ databases">
        <title>Chromosome-level genome of the transformable northern wattle, Acacia crassicarpa.</title>
        <authorList>
            <person name="Massaro I."/>
            <person name="Sinha N.R."/>
            <person name="Poethig S."/>
            <person name="Leichty A.R."/>
        </authorList>
    </citation>
    <scope>NUCLEOTIDE SEQUENCE</scope>
    <source>
        <strain evidence="4">Acra3RX</strain>
        <tissue evidence="4">Leaf</tissue>
    </source>
</reference>
<dbReference type="AlphaFoldDB" id="A0AAE1K4U9"/>
<dbReference type="PROSITE" id="PS51375">
    <property type="entry name" value="PPR"/>
    <property type="match status" value="4"/>
</dbReference>
<dbReference type="NCBIfam" id="TIGR00756">
    <property type="entry name" value="PPR"/>
    <property type="match status" value="4"/>
</dbReference>
<feature type="repeat" description="PPR" evidence="3">
    <location>
        <begin position="420"/>
        <end position="454"/>
    </location>
</feature>
<sequence length="625" mass="71540">MAISSSPDWSLASTTNCCSSRRRTHHLLHNTLIPISQFVSFSSIPLSNPRFFTLKFSGSPSPILEEEEASRPNAPVIQFDVKVSGDVLQYSKHFGAENLNEFVCELFEDPQTEELGYEYYQRLKERPEFRPEESTLGHVIRYLLRFRKWGSVLSVSEDLKVYSVLPDVATCSGLISKCLRSRKFRIADAFLDVFKDSQSTEVAVSAFDSAIRSYNKLHMYRSTVLVFERMKSTKLLAVADYSRCYLHVMEAYMKLGDSDKVVQLFQELESEQSLITSKRYLSLIYGVLCESLGQSGRAFEALKHFRDMNKRGVINDSVYSTLICSFASLREVDVAERLLGESKRKTVIKDPEVYFKLVLMYVEEGLMEKTLQVVKTMENAGVTVTDCILCAIINGFSKRRGFRAATSVYEQLLSKGHEPGQVTYASIINAYCRLGQYTEAEKVFTEMEQKGFDQCVVAYSSMVVMYGRTGKLREAMRLVAKMKERGCNPNVWIYNSLIDMHGRAKDLRQVEKLWNEMKRRKVAPDKVTYTSIIVAYSKAREFEKCIKFFKEYRMNGGEIDRAMAGIMVMVFSKVEQVDELVRLLMDMKMEGTGLDERLYQSSLNALTEAGMQVHARWLQQSFKVT</sequence>
<dbReference type="GO" id="GO:0009507">
    <property type="term" value="C:chloroplast"/>
    <property type="evidence" value="ECO:0007669"/>
    <property type="project" value="TreeGrafter"/>
</dbReference>
<evidence type="ECO:0000313" key="5">
    <source>
        <dbReference type="Proteomes" id="UP001293593"/>
    </source>
</evidence>
<evidence type="ECO:0000256" key="2">
    <source>
        <dbReference type="ARBA" id="ARBA00022737"/>
    </source>
</evidence>
<feature type="repeat" description="PPR" evidence="3">
    <location>
        <begin position="455"/>
        <end position="489"/>
    </location>
</feature>
<organism evidence="4 5">
    <name type="scientific">Acacia crassicarpa</name>
    <name type="common">northern wattle</name>
    <dbReference type="NCBI Taxonomy" id="499986"/>
    <lineage>
        <taxon>Eukaryota</taxon>
        <taxon>Viridiplantae</taxon>
        <taxon>Streptophyta</taxon>
        <taxon>Embryophyta</taxon>
        <taxon>Tracheophyta</taxon>
        <taxon>Spermatophyta</taxon>
        <taxon>Magnoliopsida</taxon>
        <taxon>eudicotyledons</taxon>
        <taxon>Gunneridae</taxon>
        <taxon>Pentapetalae</taxon>
        <taxon>rosids</taxon>
        <taxon>fabids</taxon>
        <taxon>Fabales</taxon>
        <taxon>Fabaceae</taxon>
        <taxon>Caesalpinioideae</taxon>
        <taxon>mimosoid clade</taxon>
        <taxon>Acacieae</taxon>
        <taxon>Acacia</taxon>
    </lineage>
</organism>
<dbReference type="Pfam" id="PF12854">
    <property type="entry name" value="PPR_1"/>
    <property type="match status" value="1"/>
</dbReference>
<dbReference type="Pfam" id="PF13041">
    <property type="entry name" value="PPR_2"/>
    <property type="match status" value="1"/>
</dbReference>
<feature type="repeat" description="PPR" evidence="3">
    <location>
        <begin position="490"/>
        <end position="524"/>
    </location>
</feature>
<dbReference type="Proteomes" id="UP001293593">
    <property type="component" value="Unassembled WGS sequence"/>
</dbReference>
<comment type="similarity">
    <text evidence="1">Belongs to the PPR family. P subfamily.</text>
</comment>
<keyword evidence="5" id="KW-1185">Reference proteome</keyword>
<dbReference type="PANTHER" id="PTHR47936">
    <property type="entry name" value="PPR_LONG DOMAIN-CONTAINING PROTEIN"/>
    <property type="match status" value="1"/>
</dbReference>
<evidence type="ECO:0000313" key="4">
    <source>
        <dbReference type="EMBL" id="KAK4264080.1"/>
    </source>
</evidence>
<proteinExistence type="inferred from homology"/>
<dbReference type="SUPFAM" id="SSF81901">
    <property type="entry name" value="HCP-like"/>
    <property type="match status" value="1"/>
</dbReference>
<dbReference type="PANTHER" id="PTHR47936:SF1">
    <property type="entry name" value="PENTATRICOPEPTIDE REPEAT-CONTAINING PROTEIN GUN1, CHLOROPLASTIC"/>
    <property type="match status" value="1"/>
</dbReference>
<dbReference type="InterPro" id="IPR011990">
    <property type="entry name" value="TPR-like_helical_dom_sf"/>
</dbReference>